<dbReference type="EMBL" id="QFAW01000001">
    <property type="protein sequence ID" value="PWE47867.1"/>
    <property type="molecule type" value="Genomic_DNA"/>
</dbReference>
<evidence type="ECO:0008006" key="3">
    <source>
        <dbReference type="Google" id="ProtNLM"/>
    </source>
</evidence>
<proteinExistence type="predicted"/>
<comment type="caution">
    <text evidence="1">The sequence shown here is derived from an EMBL/GenBank/DDBJ whole genome shotgun (WGS) entry which is preliminary data.</text>
</comment>
<sequence>MHLRPDARRLINYLHELPHRPVRFCPWCDATDLRFRSQPARQRLARYYCRSCRKSCNSLSDSPFANLHRMDQWAAFAVYLLAGWSSVQIAARFGLTSKVYFSWGRAVGVVMAEECAELHQWWTTRQFRENLQPPEHIERQQRAVVTWLEATLNARHARCPKCGGGQTYRIKGLRPKFKCDRCVTCFCTLSATPLTGMIRADLWVDFIKGVMDGQSIQDLKRSSGLGMGASKRWREQFLLLIEALGHSELLGWIVWMRSRRSNEVVSLVRQGGCLDMATRSVYPQGLRKGRFVSKQ</sequence>
<organism evidence="1 2">
    <name type="scientific">Pseudomonas prosekii</name>
    <dbReference type="NCBI Taxonomy" id="1148509"/>
    <lineage>
        <taxon>Bacteria</taxon>
        <taxon>Pseudomonadati</taxon>
        <taxon>Pseudomonadota</taxon>
        <taxon>Gammaproteobacteria</taxon>
        <taxon>Pseudomonadales</taxon>
        <taxon>Pseudomonadaceae</taxon>
        <taxon>Pseudomonas</taxon>
    </lineage>
</organism>
<protein>
    <recommendedName>
        <fullName evidence="3">IS1 family transposase</fullName>
    </recommendedName>
</protein>
<dbReference type="AlphaFoldDB" id="A0A2U2DEV1"/>
<accession>A0A2U2DEV1</accession>
<dbReference type="Proteomes" id="UP000245056">
    <property type="component" value="Unassembled WGS sequence"/>
</dbReference>
<gene>
    <name evidence="1" type="ORF">C9I49_00295</name>
</gene>
<evidence type="ECO:0000313" key="2">
    <source>
        <dbReference type="Proteomes" id="UP000245056"/>
    </source>
</evidence>
<reference evidence="1 2" key="1">
    <citation type="submission" date="2018-05" db="EMBL/GenBank/DDBJ databases">
        <title>Genome sequences of two Antarctic strains of Pseudomonas prosekii: insights into adaptation to extreme conditions.</title>
        <authorList>
            <person name="Snopkova K."/>
            <person name="Dufkova K."/>
            <person name="Cejkova D."/>
            <person name="Sedlacek I."/>
            <person name="Smajs D."/>
        </authorList>
    </citation>
    <scope>NUCLEOTIDE SEQUENCE [LARGE SCALE GENOMIC DNA]</scope>
    <source>
        <strain evidence="1 2">P2673</strain>
    </source>
</reference>
<evidence type="ECO:0000313" key="1">
    <source>
        <dbReference type="EMBL" id="PWE47867.1"/>
    </source>
</evidence>
<name>A0A2U2DEV1_9PSED</name>